<dbReference type="OrthoDB" id="7042322at2759"/>
<gene>
    <name evidence="7" type="ORF">ZOSMA_159G00110</name>
</gene>
<evidence type="ECO:0000256" key="3">
    <source>
        <dbReference type="ARBA" id="ARBA00022898"/>
    </source>
</evidence>
<feature type="domain" description="Aminotransferase class I/classII large" evidence="6">
    <location>
        <begin position="42"/>
        <end position="401"/>
    </location>
</feature>
<dbReference type="Gene3D" id="3.90.1150.10">
    <property type="entry name" value="Aspartate Aminotransferase, domain 1"/>
    <property type="match status" value="1"/>
</dbReference>
<dbReference type="InterPro" id="IPR015422">
    <property type="entry name" value="PyrdxlP-dep_Trfase_small"/>
</dbReference>
<feature type="modified residue" description="N6-(pyridoxal phosphate)lysine" evidence="5">
    <location>
        <position position="253"/>
    </location>
</feature>
<dbReference type="GO" id="GO:0004838">
    <property type="term" value="F:L-tyrosine-2-oxoglutarate transaminase activity"/>
    <property type="evidence" value="ECO:0000318"/>
    <property type="project" value="GO_Central"/>
</dbReference>
<keyword evidence="3 4" id="KW-0663">Pyridoxal phosphate</keyword>
<dbReference type="InterPro" id="IPR015421">
    <property type="entry name" value="PyrdxlP-dep_Trfase_major"/>
</dbReference>
<comment type="similarity">
    <text evidence="2 4">Belongs to the class-I pyridoxal-phosphate-dependent aminotransferase family.</text>
</comment>
<dbReference type="NCBIfam" id="TIGR01265">
    <property type="entry name" value="tyr_nico_aTase"/>
    <property type="match status" value="1"/>
</dbReference>
<evidence type="ECO:0000256" key="1">
    <source>
        <dbReference type="ARBA" id="ARBA00001933"/>
    </source>
</evidence>
<dbReference type="GO" id="GO:0030170">
    <property type="term" value="F:pyridoxal phosphate binding"/>
    <property type="evidence" value="ECO:0007669"/>
    <property type="project" value="InterPro"/>
</dbReference>
<organism evidence="7 8">
    <name type="scientific">Zostera marina</name>
    <name type="common">Eelgrass</name>
    <dbReference type="NCBI Taxonomy" id="29655"/>
    <lineage>
        <taxon>Eukaryota</taxon>
        <taxon>Viridiplantae</taxon>
        <taxon>Streptophyta</taxon>
        <taxon>Embryophyta</taxon>
        <taxon>Tracheophyta</taxon>
        <taxon>Spermatophyta</taxon>
        <taxon>Magnoliopsida</taxon>
        <taxon>Liliopsida</taxon>
        <taxon>Zosteraceae</taxon>
        <taxon>Zostera</taxon>
    </lineage>
</organism>
<keyword evidence="8" id="KW-1185">Reference proteome</keyword>
<evidence type="ECO:0000259" key="6">
    <source>
        <dbReference type="Pfam" id="PF00155"/>
    </source>
</evidence>
<dbReference type="InterPro" id="IPR005958">
    <property type="entry name" value="TyrNic_aminoTrfase"/>
</dbReference>
<evidence type="ECO:0000256" key="4">
    <source>
        <dbReference type="PIRNR" id="PIRNR000517"/>
    </source>
</evidence>
<dbReference type="AlphaFoldDB" id="A0A0K9PX71"/>
<evidence type="ECO:0000313" key="8">
    <source>
        <dbReference type="Proteomes" id="UP000036987"/>
    </source>
</evidence>
<proteinExistence type="inferred from homology"/>
<dbReference type="InterPro" id="IPR004839">
    <property type="entry name" value="Aminotransferase_I/II_large"/>
</dbReference>
<evidence type="ECO:0000313" key="7">
    <source>
        <dbReference type="EMBL" id="KMZ72847.1"/>
    </source>
</evidence>
<protein>
    <submittedName>
        <fullName evidence="7">Putative Tyrosine aminotransferase</fullName>
    </submittedName>
</protein>
<dbReference type="Pfam" id="PF00155">
    <property type="entry name" value="Aminotran_1_2"/>
    <property type="match status" value="1"/>
</dbReference>
<accession>A0A0K9PX71</accession>
<dbReference type="SUPFAM" id="SSF53383">
    <property type="entry name" value="PLP-dependent transferases"/>
    <property type="match status" value="1"/>
</dbReference>
<dbReference type="OMA" id="TNDEFFR"/>
<keyword evidence="7" id="KW-0032">Aminotransferase</keyword>
<keyword evidence="7" id="KW-0808">Transferase</keyword>
<dbReference type="PANTHER" id="PTHR45744">
    <property type="entry name" value="TYROSINE AMINOTRANSFERASE"/>
    <property type="match status" value="1"/>
</dbReference>
<dbReference type="CDD" id="cd00609">
    <property type="entry name" value="AAT_like"/>
    <property type="match status" value="1"/>
</dbReference>
<dbReference type="EMBL" id="LFYR01000619">
    <property type="protein sequence ID" value="KMZ72847.1"/>
    <property type="molecule type" value="Genomic_DNA"/>
</dbReference>
<dbReference type="PROSITE" id="PS00105">
    <property type="entry name" value="AA_TRANSFER_CLASS_1"/>
    <property type="match status" value="1"/>
</dbReference>
<reference evidence="8" key="1">
    <citation type="journal article" date="2016" name="Nature">
        <title>The genome of the seagrass Zostera marina reveals angiosperm adaptation to the sea.</title>
        <authorList>
            <person name="Olsen J.L."/>
            <person name="Rouze P."/>
            <person name="Verhelst B."/>
            <person name="Lin Y.-C."/>
            <person name="Bayer T."/>
            <person name="Collen J."/>
            <person name="Dattolo E."/>
            <person name="De Paoli E."/>
            <person name="Dittami S."/>
            <person name="Maumus F."/>
            <person name="Michel G."/>
            <person name="Kersting A."/>
            <person name="Lauritano C."/>
            <person name="Lohaus R."/>
            <person name="Toepel M."/>
            <person name="Tonon T."/>
            <person name="Vanneste K."/>
            <person name="Amirebrahimi M."/>
            <person name="Brakel J."/>
            <person name="Bostroem C."/>
            <person name="Chovatia M."/>
            <person name="Grimwood J."/>
            <person name="Jenkins J.W."/>
            <person name="Jueterbock A."/>
            <person name="Mraz A."/>
            <person name="Stam W.T."/>
            <person name="Tice H."/>
            <person name="Bornberg-Bauer E."/>
            <person name="Green P.J."/>
            <person name="Pearson G.A."/>
            <person name="Procaccini G."/>
            <person name="Duarte C.M."/>
            <person name="Schmutz J."/>
            <person name="Reusch T.B.H."/>
            <person name="Van de Peer Y."/>
        </authorList>
    </citation>
    <scope>NUCLEOTIDE SEQUENCE [LARGE SCALE GENOMIC DNA]</scope>
    <source>
        <strain evidence="8">cv. Finnish</strain>
    </source>
</reference>
<evidence type="ECO:0000256" key="5">
    <source>
        <dbReference type="PIRSR" id="PIRSR000517-1"/>
    </source>
</evidence>
<dbReference type="FunFam" id="3.40.640.10:FF:000048">
    <property type="entry name" value="tyrosine aminotransferase"/>
    <property type="match status" value="1"/>
</dbReference>
<comment type="cofactor">
    <cofactor evidence="1 4 5">
        <name>pyridoxal 5'-phosphate</name>
        <dbReference type="ChEBI" id="CHEBI:597326"/>
    </cofactor>
</comment>
<dbReference type="PANTHER" id="PTHR45744:SF11">
    <property type="entry name" value="TYROSINE AMINOTRANSFERASE"/>
    <property type="match status" value="1"/>
</dbReference>
<dbReference type="STRING" id="29655.A0A0K9PX71"/>
<dbReference type="InterPro" id="IPR015424">
    <property type="entry name" value="PyrdxlP-dep_Trfase"/>
</dbReference>
<dbReference type="Gene3D" id="3.40.640.10">
    <property type="entry name" value="Type I PLP-dependent aspartate aminotransferase-like (Major domain)"/>
    <property type="match status" value="1"/>
</dbReference>
<evidence type="ECO:0000256" key="2">
    <source>
        <dbReference type="ARBA" id="ARBA00007441"/>
    </source>
</evidence>
<name>A0A0K9PX71_ZOSMR</name>
<dbReference type="InterPro" id="IPR004838">
    <property type="entry name" value="NHTrfase_class1_PyrdxlP-BS"/>
</dbReference>
<sequence length="431" mass="47405">METPAKNELQGNSKETPFDKTVRGYIEMLISNIDHSQIDAKPMIPLGHGDPSSFSSFRPSPVLEDAVMKSIRSEKFNGYAHTSGIASARRAVGDYLSRDLPHSLSLSPEDIYITCGCNHAIQILVSVLSFPGANILLPTPGYPHYEVNCDSAGIAVRHYNLLPEKGWEIDLDSVEAEADENTVAIVVINPGNPCGTVFSSHHLLQIAETADKLGILVIADEVYHGLAFGNNPFVSMGVYSPIVPILTLGSLSKKWLVPGYRLGWIAVNDPKGILKKKKFTHNIAKYMSISANPATFIQASVSEIIEKTEEEFFNKTILTLRDCAQLCYTYLQEIDCITCPHKSDGSMFAMVKLNFSRLADISDDTDFCCKLAKEESVIILPGTAVGLSDWLRITFAVDLASLQDGLIKLKNFCRSHRKISGNQTDEDSYNP</sequence>
<dbReference type="Proteomes" id="UP000036987">
    <property type="component" value="Unassembled WGS sequence"/>
</dbReference>
<comment type="caution">
    <text evidence="7">The sequence shown here is derived from an EMBL/GenBank/DDBJ whole genome shotgun (WGS) entry which is preliminary data.</text>
</comment>
<dbReference type="GO" id="GO:0006572">
    <property type="term" value="P:L-tyrosine catabolic process"/>
    <property type="evidence" value="ECO:0000318"/>
    <property type="project" value="GO_Central"/>
</dbReference>
<dbReference type="PIRSF" id="PIRSF000517">
    <property type="entry name" value="Tyr_transaminase"/>
    <property type="match status" value="1"/>
</dbReference>